<dbReference type="STRING" id="675824.A0A1E3Q790"/>
<dbReference type="SMART" id="SM00906">
    <property type="entry name" value="Fungal_trans"/>
    <property type="match status" value="1"/>
</dbReference>
<dbReference type="InterPro" id="IPR001138">
    <property type="entry name" value="Zn2Cys6_DnaBD"/>
</dbReference>
<dbReference type="GO" id="GO:0008270">
    <property type="term" value="F:zinc ion binding"/>
    <property type="evidence" value="ECO:0007669"/>
    <property type="project" value="InterPro"/>
</dbReference>
<dbReference type="Proteomes" id="UP000094385">
    <property type="component" value="Unassembled WGS sequence"/>
</dbReference>
<evidence type="ECO:0000256" key="3">
    <source>
        <dbReference type="ARBA" id="ARBA00023015"/>
    </source>
</evidence>
<dbReference type="GO" id="GO:0003677">
    <property type="term" value="F:DNA binding"/>
    <property type="evidence" value="ECO:0007669"/>
    <property type="project" value="UniProtKB-KW"/>
</dbReference>
<evidence type="ECO:0000256" key="7">
    <source>
        <dbReference type="SAM" id="Phobius"/>
    </source>
</evidence>
<keyword evidence="7" id="KW-0812">Transmembrane</keyword>
<dbReference type="Gene3D" id="4.10.240.10">
    <property type="entry name" value="Zn(2)-C6 fungal-type DNA-binding domain"/>
    <property type="match status" value="1"/>
</dbReference>
<keyword evidence="4" id="KW-0238">DNA-binding</keyword>
<dbReference type="GO" id="GO:0000981">
    <property type="term" value="F:DNA-binding transcription factor activity, RNA polymerase II-specific"/>
    <property type="evidence" value="ECO:0007669"/>
    <property type="project" value="InterPro"/>
</dbReference>
<protein>
    <recommendedName>
        <fullName evidence="8">Zn(2)-C6 fungal-type domain-containing protein</fullName>
    </recommendedName>
</protein>
<dbReference type="GO" id="GO:0005634">
    <property type="term" value="C:nucleus"/>
    <property type="evidence" value="ECO:0007669"/>
    <property type="project" value="UniProtKB-SubCell"/>
</dbReference>
<keyword evidence="10" id="KW-1185">Reference proteome</keyword>
<feature type="domain" description="Zn(2)-C6 fungal-type" evidence="8">
    <location>
        <begin position="26"/>
        <end position="56"/>
    </location>
</feature>
<feature type="non-terminal residue" evidence="9">
    <location>
        <position position="1"/>
    </location>
</feature>
<dbReference type="InterPro" id="IPR036864">
    <property type="entry name" value="Zn2-C6_fun-type_DNA-bd_sf"/>
</dbReference>
<proteinExistence type="predicted"/>
<dbReference type="Pfam" id="PF00172">
    <property type="entry name" value="Zn_clus"/>
    <property type="match status" value="1"/>
</dbReference>
<keyword evidence="7" id="KW-1133">Transmembrane helix</keyword>
<dbReference type="AlphaFoldDB" id="A0A1E3Q790"/>
<evidence type="ECO:0000256" key="2">
    <source>
        <dbReference type="ARBA" id="ARBA00022723"/>
    </source>
</evidence>
<dbReference type="PANTHER" id="PTHR46910:SF37">
    <property type="entry name" value="ZN(II)2CYS6 TRANSCRIPTION FACTOR (EUROFUNG)"/>
    <property type="match status" value="1"/>
</dbReference>
<dbReference type="GO" id="GO:0006351">
    <property type="term" value="P:DNA-templated transcription"/>
    <property type="evidence" value="ECO:0007669"/>
    <property type="project" value="InterPro"/>
</dbReference>
<dbReference type="PANTHER" id="PTHR46910">
    <property type="entry name" value="TRANSCRIPTION FACTOR PDR1"/>
    <property type="match status" value="1"/>
</dbReference>
<dbReference type="EMBL" id="KV454294">
    <property type="protein sequence ID" value="ODQ73364.1"/>
    <property type="molecule type" value="Genomic_DNA"/>
</dbReference>
<dbReference type="CDD" id="cd00067">
    <property type="entry name" value="GAL4"/>
    <property type="match status" value="1"/>
</dbReference>
<dbReference type="Pfam" id="PF04082">
    <property type="entry name" value="Fungal_trans"/>
    <property type="match status" value="1"/>
</dbReference>
<keyword evidence="7" id="KW-0472">Membrane</keyword>
<keyword evidence="6" id="KW-0539">Nucleus</keyword>
<sequence length="642" mass="72317">YAMPMSTLRSKRETQVRDQRKRTARACDSCYKRKIKCDADIPQCNWCKHHNLPCTFTRLVRSSRKKGPDPSQQLRESQLSERIEKIEKLLTGRLSSRDPGLEIIESNSTFRMTPNLAHVTQAFCPSFGNLHFAGFRLGEISSYTGIPLFSLEGQQWVQSRTGQTVTFEKLCAFGPPWQNLRFLDRNYLSRNFQTLQGVVQLPKRDVVEEITLAYSSSILRFVFPLIDTVLFDETIKLAYQPDNNNGPGVASAKACIYSFLAFASVFNLHSSTWPAVDSEACALKAESLLPQVLHETTIDSLQTAVMLLVFQLFSGNLQSGALMNSIAARFLFILGAHVQSYPDRAGQTLLPTGIACRTGNHLRNLFWLCYIFDKELCLRTGQPPSINDEHCNLTLPPEYLEELYADLPSQLPSAEVVRGPLFPGDLRLTMIKSRAYTALYSARALQKSDAELLKDIRELDDDLERWRTSLPQTFRPTISFSHETPADNEMNMHSVTLRMAYHHCVAAIHQAASRCKAWAGGQSRIMDGVSSSLALSVEASRSSLFYLQTARHVLADDSFWILVFYPITAVLTIFCNILLNPLDPRADEDLDLLNKVPDLIKGMPIRLLSLNEVMHINHLEDFVTELSRLGKSAIIKASEENS</sequence>
<evidence type="ECO:0000313" key="9">
    <source>
        <dbReference type="EMBL" id="ODQ73364.1"/>
    </source>
</evidence>
<keyword evidence="3" id="KW-0805">Transcription regulation</keyword>
<evidence type="ECO:0000256" key="6">
    <source>
        <dbReference type="ARBA" id="ARBA00023242"/>
    </source>
</evidence>
<dbReference type="SUPFAM" id="SSF57701">
    <property type="entry name" value="Zn2/Cys6 DNA-binding domain"/>
    <property type="match status" value="1"/>
</dbReference>
<keyword evidence="5" id="KW-0804">Transcription</keyword>
<organism evidence="9 10">
    <name type="scientific">Lipomyces starkeyi NRRL Y-11557</name>
    <dbReference type="NCBI Taxonomy" id="675824"/>
    <lineage>
        <taxon>Eukaryota</taxon>
        <taxon>Fungi</taxon>
        <taxon>Dikarya</taxon>
        <taxon>Ascomycota</taxon>
        <taxon>Saccharomycotina</taxon>
        <taxon>Lipomycetes</taxon>
        <taxon>Lipomycetales</taxon>
        <taxon>Lipomycetaceae</taxon>
        <taxon>Lipomyces</taxon>
    </lineage>
</organism>
<evidence type="ECO:0000256" key="5">
    <source>
        <dbReference type="ARBA" id="ARBA00023163"/>
    </source>
</evidence>
<dbReference type="OrthoDB" id="2123952at2759"/>
<dbReference type="InterPro" id="IPR007219">
    <property type="entry name" value="XnlR_reg_dom"/>
</dbReference>
<dbReference type="CDD" id="cd12148">
    <property type="entry name" value="fungal_TF_MHR"/>
    <property type="match status" value="1"/>
</dbReference>
<feature type="transmembrane region" description="Helical" evidence="7">
    <location>
        <begin position="559"/>
        <end position="579"/>
    </location>
</feature>
<evidence type="ECO:0000256" key="1">
    <source>
        <dbReference type="ARBA" id="ARBA00004123"/>
    </source>
</evidence>
<keyword evidence="2" id="KW-0479">Metal-binding</keyword>
<dbReference type="SMART" id="SM00066">
    <property type="entry name" value="GAL4"/>
    <property type="match status" value="1"/>
</dbReference>
<evidence type="ECO:0000313" key="10">
    <source>
        <dbReference type="Proteomes" id="UP000094385"/>
    </source>
</evidence>
<dbReference type="InterPro" id="IPR050987">
    <property type="entry name" value="AtrR-like"/>
</dbReference>
<evidence type="ECO:0000256" key="4">
    <source>
        <dbReference type="ARBA" id="ARBA00023125"/>
    </source>
</evidence>
<evidence type="ECO:0000259" key="8">
    <source>
        <dbReference type="PROSITE" id="PS50048"/>
    </source>
</evidence>
<gene>
    <name evidence="9" type="ORF">LIPSTDRAFT_45260</name>
</gene>
<name>A0A1E3Q790_LIPST</name>
<accession>A0A1E3Q790</accession>
<feature type="non-terminal residue" evidence="9">
    <location>
        <position position="642"/>
    </location>
</feature>
<comment type="subcellular location">
    <subcellularLocation>
        <location evidence="1">Nucleus</location>
    </subcellularLocation>
</comment>
<dbReference type="PROSITE" id="PS50048">
    <property type="entry name" value="ZN2_CY6_FUNGAL_2"/>
    <property type="match status" value="1"/>
</dbReference>
<reference evidence="9 10" key="1">
    <citation type="journal article" date="2016" name="Proc. Natl. Acad. Sci. U.S.A.">
        <title>Comparative genomics of biotechnologically important yeasts.</title>
        <authorList>
            <person name="Riley R."/>
            <person name="Haridas S."/>
            <person name="Wolfe K.H."/>
            <person name="Lopes M.R."/>
            <person name="Hittinger C.T."/>
            <person name="Goeker M."/>
            <person name="Salamov A.A."/>
            <person name="Wisecaver J.H."/>
            <person name="Long T.M."/>
            <person name="Calvey C.H."/>
            <person name="Aerts A.L."/>
            <person name="Barry K.W."/>
            <person name="Choi C."/>
            <person name="Clum A."/>
            <person name="Coughlan A.Y."/>
            <person name="Deshpande S."/>
            <person name="Douglass A.P."/>
            <person name="Hanson S.J."/>
            <person name="Klenk H.-P."/>
            <person name="LaButti K.M."/>
            <person name="Lapidus A."/>
            <person name="Lindquist E.A."/>
            <person name="Lipzen A.M."/>
            <person name="Meier-Kolthoff J.P."/>
            <person name="Ohm R.A."/>
            <person name="Otillar R.P."/>
            <person name="Pangilinan J.L."/>
            <person name="Peng Y."/>
            <person name="Rokas A."/>
            <person name="Rosa C.A."/>
            <person name="Scheuner C."/>
            <person name="Sibirny A.A."/>
            <person name="Slot J.C."/>
            <person name="Stielow J.B."/>
            <person name="Sun H."/>
            <person name="Kurtzman C.P."/>
            <person name="Blackwell M."/>
            <person name="Grigoriev I.V."/>
            <person name="Jeffries T.W."/>
        </authorList>
    </citation>
    <scope>NUCLEOTIDE SEQUENCE [LARGE SCALE GENOMIC DNA]</scope>
    <source>
        <strain evidence="9 10">NRRL Y-11557</strain>
    </source>
</reference>